<evidence type="ECO:0000313" key="1">
    <source>
        <dbReference type="EMBL" id="KZP06357.1"/>
    </source>
</evidence>
<sequence length="161" mass="17855">MVREFPSTFCEHTGVVKCLGGEMGWREQVEAPPARQRVHAQLSAGLFCPRRRPNVEGYPPHVLRTREGGAVPGWGDGLVGAGGGGRQRDSARTRNIRWPVLPAAASRRRGRCPARLENVRGRRSSWMGRWDGGSRRGGRQRDNARARNVRWPVLAVAASTR</sequence>
<protein>
    <submittedName>
        <fullName evidence="1">Uncharacterized protein</fullName>
    </submittedName>
</protein>
<reference evidence="1 2" key="1">
    <citation type="journal article" date="2016" name="Mol. Biol. Evol.">
        <title>Comparative Genomics of Early-Diverging Mushroom-Forming Fungi Provides Insights into the Origins of Lignocellulose Decay Capabilities.</title>
        <authorList>
            <person name="Nagy L.G."/>
            <person name="Riley R."/>
            <person name="Tritt A."/>
            <person name="Adam C."/>
            <person name="Daum C."/>
            <person name="Floudas D."/>
            <person name="Sun H."/>
            <person name="Yadav J.S."/>
            <person name="Pangilinan J."/>
            <person name="Larsson K.H."/>
            <person name="Matsuura K."/>
            <person name="Barry K."/>
            <person name="Labutti K."/>
            <person name="Kuo R."/>
            <person name="Ohm R.A."/>
            <person name="Bhattacharya S.S."/>
            <person name="Shirouzu T."/>
            <person name="Yoshinaga Y."/>
            <person name="Martin F.M."/>
            <person name="Grigoriev I.V."/>
            <person name="Hibbett D.S."/>
        </authorList>
    </citation>
    <scope>NUCLEOTIDE SEQUENCE [LARGE SCALE GENOMIC DNA]</scope>
    <source>
        <strain evidence="1 2">CBS 109695</strain>
    </source>
</reference>
<organism evidence="1 2">
    <name type="scientific">Athelia psychrophila</name>
    <dbReference type="NCBI Taxonomy" id="1759441"/>
    <lineage>
        <taxon>Eukaryota</taxon>
        <taxon>Fungi</taxon>
        <taxon>Dikarya</taxon>
        <taxon>Basidiomycota</taxon>
        <taxon>Agaricomycotina</taxon>
        <taxon>Agaricomycetes</taxon>
        <taxon>Agaricomycetidae</taxon>
        <taxon>Atheliales</taxon>
        <taxon>Atheliaceae</taxon>
        <taxon>Athelia</taxon>
    </lineage>
</organism>
<dbReference type="Proteomes" id="UP000076532">
    <property type="component" value="Unassembled WGS sequence"/>
</dbReference>
<dbReference type="AlphaFoldDB" id="A0A167WQ90"/>
<evidence type="ECO:0000313" key="2">
    <source>
        <dbReference type="Proteomes" id="UP000076532"/>
    </source>
</evidence>
<name>A0A167WQ90_9AGAM</name>
<keyword evidence="2" id="KW-1185">Reference proteome</keyword>
<dbReference type="EMBL" id="KV417791">
    <property type="protein sequence ID" value="KZP06357.1"/>
    <property type="molecule type" value="Genomic_DNA"/>
</dbReference>
<accession>A0A167WQ90</accession>
<gene>
    <name evidence="1" type="ORF">FIBSPDRAFT_323369</name>
</gene>
<proteinExistence type="predicted"/>